<proteinExistence type="inferred from homology"/>
<name>A0A9P7GTQ3_9AGAR</name>
<feature type="region of interest" description="Disordered" evidence="5">
    <location>
        <begin position="162"/>
        <end position="257"/>
    </location>
</feature>
<protein>
    <recommendedName>
        <fullName evidence="11">RNA polymerase II-associated protein 1</fullName>
    </recommendedName>
</protein>
<reference evidence="9" key="1">
    <citation type="submission" date="2021-02" db="EMBL/GenBank/DDBJ databases">
        <authorList>
            <person name="Nieuwenhuis M."/>
            <person name="Van De Peppel L.J.J."/>
        </authorList>
    </citation>
    <scope>NUCLEOTIDE SEQUENCE</scope>
    <source>
        <strain evidence="9">D49</strain>
    </source>
</reference>
<reference evidence="9" key="2">
    <citation type="submission" date="2021-10" db="EMBL/GenBank/DDBJ databases">
        <title>Phylogenomics reveals ancestral predisposition of the termite-cultivated fungus Termitomyces towards a domesticated lifestyle.</title>
        <authorList>
            <person name="Auxier B."/>
            <person name="Grum-Grzhimaylo A."/>
            <person name="Cardenas M.E."/>
            <person name="Lodge J.D."/>
            <person name="Laessoe T."/>
            <person name="Pedersen O."/>
            <person name="Smith M.E."/>
            <person name="Kuyper T.W."/>
            <person name="Franco-Molano E.A."/>
            <person name="Baroni T.J."/>
            <person name="Aanen D.K."/>
        </authorList>
    </citation>
    <scope>NUCLEOTIDE SEQUENCE</scope>
    <source>
        <strain evidence="9">D49</strain>
    </source>
</reference>
<comment type="subcellular location">
    <subcellularLocation>
        <location evidence="1">Nucleus</location>
    </subcellularLocation>
</comment>
<dbReference type="PANTHER" id="PTHR21483">
    <property type="entry name" value="RNA POLYMERASE II-ASSOCIATED PROTEIN 1"/>
    <property type="match status" value="1"/>
</dbReference>
<dbReference type="InterPro" id="IPR039913">
    <property type="entry name" value="RPAP1/Rba50"/>
</dbReference>
<comment type="similarity">
    <text evidence="2">Belongs to the RPAP1 family.</text>
</comment>
<sequence>MSQNPQQLVGSVFERTKKNHSVPKIFTATKTGFPVVQHRSKSAFARSREESRKTSASSTRDVPKLVPSQTFRVPSPVDPDEWRNQMSRENEERVATMTEEQRAEERQEIIQRFGAGVGDLLKRVKLARERQAKITHNVQDDTSQADQDNQTLEEVPITAWERLDTAKRPVSPPPPALSTSSTRPSSRADRRLRFAQLSPEDVHVYESAPPSPRRKVLALPPSLNDGTATYLGQFHGNLAKPDSSPPSPEIPREPEEGSAEYIRRRYFPDAPANDPNLAWMQQSQHTDPEPSSLLRFDLTGKPIPASMSSTLPTHLGLHHHAEGAHAGYTLDDVFLLSRSTVPAQRATMLGVLVGIARRISRIPHGELDGMEELAGKEEDLRKRIMAAGIEAMSERGSVGARAIEVVWQCIVGWDEDITGFSGVELESPTDLALKSLRLDFFLPQITTLFAQGEMRPEARLQILAVLHRLAQQSNEIASSIVTTPKLIANVVQSFLLTPIPPTETSPSPDSFALELLIVLAKASRENANALKEPADALLRFVTFLPSSSIYPSQLATSLLISTLRFYTTLAMYGLYSHIATTAMEHFTKLGQYVLSSACTSYKLMVAWTDLLAVWMVCAVDPHQTTPGHDILWSQIIGWGWNTEVDDLGDRLGADEKDWPVWAGVWKVRAAWLEGAKRNGIRGGSSERMESLEVFRYGFEEGTEKEVVLGCLDAIQRELGHLGSSAISPVRLPNLRALEKNATILVAALRLFLACLPPLSDGPLDSPPFPLPFPRISELCARIVVHPVWLLLSPSYPGVRHGYVHLRSLSELLSVYIRLSRRLPGISDELWAAQSLSVLSKLLPGEEEFASHVIDDLFSLMTPGWVNAKGIRAPSVIWDRGGMLILKPFVAYMIRPHRDAWIGPACATPLSISKATTQLLPSITALRNYGLPLTRDWTLIGLDHLLRSGSSEVFKALPSEWDSSEIDVVRTSFLLTRVCRELLHHFALTDFVLTREEAVFGCMKVFMLEHGQTHSDLSEEVFRDRLVGQLMDDLLRPYTVSSTRTATNLTAVIPAPTNGDLEQVAAKFLGTTPFYQYYTDFVALYDAISFSQPLFARLLLPPTSMRYALDYRKHLWNDFGYILKTIRTPIDLVISGDLNEYLWPIETDPQMLGSYLRALFKQNLQGVLELVAIHHIASNIWPDLQDGGRGADDRASKLLHTVVEQGGIDLVRQVVQYCQTTSGAVLVPPQCFEALDDKFKVLRLDAVTRWGLGDRLQGLFSLQ</sequence>
<dbReference type="InterPro" id="IPR013930">
    <property type="entry name" value="RPAP1_N"/>
</dbReference>
<feature type="region of interest" description="Disordered" evidence="5">
    <location>
        <begin position="37"/>
        <end position="82"/>
    </location>
</feature>
<gene>
    <name evidence="9" type="ORF">H0H81_004737</name>
</gene>
<dbReference type="PANTHER" id="PTHR21483:SF18">
    <property type="entry name" value="RNA POLYMERASE II-ASSOCIATED PROTEIN 1"/>
    <property type="match status" value="1"/>
</dbReference>
<evidence type="ECO:0000259" key="8">
    <source>
        <dbReference type="Pfam" id="PF25766"/>
    </source>
</evidence>
<dbReference type="Pfam" id="PF25766">
    <property type="entry name" value="TPR_RPAP1"/>
    <property type="match status" value="1"/>
</dbReference>
<keyword evidence="10" id="KW-1185">Reference proteome</keyword>
<dbReference type="AlphaFoldDB" id="A0A9P7GTQ3"/>
<dbReference type="InterPro" id="IPR013929">
    <property type="entry name" value="RPAP1_C"/>
</dbReference>
<dbReference type="EMBL" id="JABCKI010000012">
    <property type="protein sequence ID" value="KAG5654318.1"/>
    <property type="molecule type" value="Genomic_DNA"/>
</dbReference>
<dbReference type="InterPro" id="IPR057989">
    <property type="entry name" value="TPR_RPAP1/MINIYO-like"/>
</dbReference>
<evidence type="ECO:0000313" key="9">
    <source>
        <dbReference type="EMBL" id="KAG5654318.1"/>
    </source>
</evidence>
<keyword evidence="4" id="KW-0539">Nucleus</keyword>
<dbReference type="Pfam" id="PF08620">
    <property type="entry name" value="RPAP1_C"/>
    <property type="match status" value="1"/>
</dbReference>
<evidence type="ECO:0008006" key="11">
    <source>
        <dbReference type="Google" id="ProtNLM"/>
    </source>
</evidence>
<evidence type="ECO:0000259" key="6">
    <source>
        <dbReference type="Pfam" id="PF08620"/>
    </source>
</evidence>
<organism evidence="9 10">
    <name type="scientific">Sphagnurus paluster</name>
    <dbReference type="NCBI Taxonomy" id="117069"/>
    <lineage>
        <taxon>Eukaryota</taxon>
        <taxon>Fungi</taxon>
        <taxon>Dikarya</taxon>
        <taxon>Basidiomycota</taxon>
        <taxon>Agaricomycotina</taxon>
        <taxon>Agaricomycetes</taxon>
        <taxon>Agaricomycetidae</taxon>
        <taxon>Agaricales</taxon>
        <taxon>Tricholomatineae</taxon>
        <taxon>Lyophyllaceae</taxon>
        <taxon>Sphagnurus</taxon>
    </lineage>
</organism>
<keyword evidence="3" id="KW-0804">Transcription</keyword>
<dbReference type="OrthoDB" id="348201at2759"/>
<comment type="caution">
    <text evidence="9">The sequence shown here is derived from an EMBL/GenBank/DDBJ whole genome shotgun (WGS) entry which is preliminary data.</text>
</comment>
<evidence type="ECO:0000313" key="10">
    <source>
        <dbReference type="Proteomes" id="UP000717328"/>
    </source>
</evidence>
<dbReference type="Proteomes" id="UP000717328">
    <property type="component" value="Unassembled WGS sequence"/>
</dbReference>
<evidence type="ECO:0000256" key="5">
    <source>
        <dbReference type="SAM" id="MobiDB-lite"/>
    </source>
</evidence>
<evidence type="ECO:0000256" key="2">
    <source>
        <dbReference type="ARBA" id="ARBA00009953"/>
    </source>
</evidence>
<feature type="domain" description="RPAP1 C-terminal" evidence="6">
    <location>
        <begin position="294"/>
        <end position="359"/>
    </location>
</feature>
<evidence type="ECO:0000256" key="3">
    <source>
        <dbReference type="ARBA" id="ARBA00023163"/>
    </source>
</evidence>
<evidence type="ECO:0000259" key="7">
    <source>
        <dbReference type="Pfam" id="PF08621"/>
    </source>
</evidence>
<dbReference type="GO" id="GO:0006366">
    <property type="term" value="P:transcription by RNA polymerase II"/>
    <property type="evidence" value="ECO:0007669"/>
    <property type="project" value="InterPro"/>
</dbReference>
<evidence type="ECO:0000256" key="1">
    <source>
        <dbReference type="ARBA" id="ARBA00004123"/>
    </source>
</evidence>
<feature type="domain" description="RPAP1 N-terminal" evidence="7">
    <location>
        <begin position="87"/>
        <end position="123"/>
    </location>
</feature>
<accession>A0A9P7GTQ3</accession>
<feature type="region of interest" description="Disordered" evidence="5">
    <location>
        <begin position="1"/>
        <end position="23"/>
    </location>
</feature>
<dbReference type="Pfam" id="PF08621">
    <property type="entry name" value="RPAP1_N"/>
    <property type="match status" value="1"/>
</dbReference>
<evidence type="ECO:0000256" key="4">
    <source>
        <dbReference type="ARBA" id="ARBA00023242"/>
    </source>
</evidence>
<feature type="domain" description="RPAP1/MINIYO-like TPR repeats" evidence="8">
    <location>
        <begin position="1017"/>
        <end position="1177"/>
    </location>
</feature>